<comment type="subunit">
    <text evidence="10">The HisPMQJ complex is composed of two ATP-binding proteins (HisP), two transmembrane proteins (HisM and HisQ) and a solute-binding protein (HisJ). The HisPMQ-ArgT complex is composed of two ATP-binding proteins (HisP), two transmembrane proteins (HisM and HisQ) and a solute-binding protein (ArgT).</text>
</comment>
<evidence type="ECO:0000313" key="14">
    <source>
        <dbReference type="Proteomes" id="UP001629953"/>
    </source>
</evidence>
<accession>A0ABW9G956</accession>
<organism evidence="13 14">
    <name type="scientific">Celerinatantimonas yamalensis</name>
    <dbReference type="NCBI Taxonomy" id="559956"/>
    <lineage>
        <taxon>Bacteria</taxon>
        <taxon>Pseudomonadati</taxon>
        <taxon>Pseudomonadota</taxon>
        <taxon>Gammaproteobacteria</taxon>
        <taxon>Celerinatantimonadaceae</taxon>
        <taxon>Celerinatantimonas</taxon>
    </lineage>
</organism>
<evidence type="ECO:0000256" key="8">
    <source>
        <dbReference type="ARBA" id="ARBA00023136"/>
    </source>
</evidence>
<dbReference type="NCBIfam" id="TIGR01726">
    <property type="entry name" value="HEQRo_perm_3TM"/>
    <property type="match status" value="1"/>
</dbReference>
<keyword evidence="4" id="KW-1003">Cell membrane</keyword>
<dbReference type="NCBIfam" id="NF011651">
    <property type="entry name" value="PRK15069.1"/>
    <property type="match status" value="1"/>
</dbReference>
<dbReference type="InterPro" id="IPR000515">
    <property type="entry name" value="MetI-like"/>
</dbReference>
<proteinExistence type="inferred from homology"/>
<comment type="subcellular location">
    <subcellularLocation>
        <location evidence="1">Cell inner membrane</location>
        <topology evidence="1">Multi-pass membrane protein</topology>
    </subcellularLocation>
    <subcellularLocation>
        <location evidence="11">Cell membrane</location>
        <topology evidence="11">Multi-pass membrane protein</topology>
    </subcellularLocation>
</comment>
<evidence type="ECO:0000256" key="6">
    <source>
        <dbReference type="ARBA" id="ARBA00022970"/>
    </source>
</evidence>
<evidence type="ECO:0000256" key="5">
    <source>
        <dbReference type="ARBA" id="ARBA00022692"/>
    </source>
</evidence>
<sequence length="236" mass="26833">MIDLIQHYWKALLFSDGYHFTGVVVTLWLLVIAIALGFTLSIGLSMARVSSRKWVQFPVWLFTYVFRGTPLYVQLLIIYSGLFSLDYIRGHEFLSWFFRSGYRCTILALVLNTCAYTTEMFAGAIRSIPRGEIEAAQAYGFSGWQMYSHIIIPSMLRKALPAYSNEVILMLHATSLAFTATVPDILKIARDMNAATYLSFQSFSIAAVIYMCISFTLIGSFRLAEKRWLKHLQPAS</sequence>
<evidence type="ECO:0000256" key="4">
    <source>
        <dbReference type="ARBA" id="ARBA00022475"/>
    </source>
</evidence>
<feature type="transmembrane region" description="Helical" evidence="11">
    <location>
        <begin position="20"/>
        <end position="47"/>
    </location>
</feature>
<comment type="caution">
    <text evidence="13">The sequence shown here is derived from an EMBL/GenBank/DDBJ whole genome shotgun (WGS) entry which is preliminary data.</text>
</comment>
<dbReference type="Gene3D" id="1.10.3720.10">
    <property type="entry name" value="MetI-like"/>
    <property type="match status" value="1"/>
</dbReference>
<evidence type="ECO:0000256" key="2">
    <source>
        <dbReference type="ARBA" id="ARBA00010072"/>
    </source>
</evidence>
<feature type="domain" description="ABC transmembrane type-1" evidence="12">
    <location>
        <begin position="23"/>
        <end position="221"/>
    </location>
</feature>
<feature type="transmembrane region" description="Helical" evidence="11">
    <location>
        <begin position="100"/>
        <end position="118"/>
    </location>
</feature>
<keyword evidence="8 11" id="KW-0472">Membrane</keyword>
<dbReference type="PANTHER" id="PTHR30450:SF5">
    <property type="entry name" value="HISTIDINE TRANSPORT SYSTEM PERMEASE PROTEIN HISM"/>
    <property type="match status" value="1"/>
</dbReference>
<dbReference type="PANTHER" id="PTHR30450">
    <property type="entry name" value="ABC TRANSPORTER PERMEASE"/>
    <property type="match status" value="1"/>
</dbReference>
<dbReference type="SUPFAM" id="SSF161098">
    <property type="entry name" value="MetI-like"/>
    <property type="match status" value="1"/>
</dbReference>
<dbReference type="InterPro" id="IPR035906">
    <property type="entry name" value="MetI-like_sf"/>
</dbReference>
<dbReference type="Proteomes" id="UP001629953">
    <property type="component" value="Unassembled WGS sequence"/>
</dbReference>
<protein>
    <recommendedName>
        <fullName evidence="9">Histidine/lysine/arginine/ornithine transport system permease protein HisM</fullName>
    </recommendedName>
</protein>
<evidence type="ECO:0000256" key="9">
    <source>
        <dbReference type="ARBA" id="ARBA00039779"/>
    </source>
</evidence>
<dbReference type="InterPro" id="IPR051322">
    <property type="entry name" value="AA_ABC_Transporter_Permease"/>
</dbReference>
<dbReference type="InterPro" id="IPR010065">
    <property type="entry name" value="AA_ABC_transptr_permease_3TM"/>
</dbReference>
<evidence type="ECO:0000256" key="11">
    <source>
        <dbReference type="RuleBase" id="RU363032"/>
    </source>
</evidence>
<dbReference type="Pfam" id="PF00528">
    <property type="entry name" value="BPD_transp_1"/>
    <property type="match status" value="1"/>
</dbReference>
<keyword evidence="14" id="KW-1185">Reference proteome</keyword>
<dbReference type="EMBL" id="JBEQCT010000007">
    <property type="protein sequence ID" value="MFM2486225.1"/>
    <property type="molecule type" value="Genomic_DNA"/>
</dbReference>
<gene>
    <name evidence="13" type="ORF">ABUE30_14345</name>
</gene>
<comment type="similarity">
    <text evidence="2">Belongs to the binding-protein-dependent transport system permease family. HisMQ subfamily.</text>
</comment>
<evidence type="ECO:0000256" key="7">
    <source>
        <dbReference type="ARBA" id="ARBA00022989"/>
    </source>
</evidence>
<reference evidence="13 14" key="1">
    <citation type="journal article" date="2013" name="Int. J. Syst. Evol. Microbiol.">
        <title>Celerinatantimonas yamalensis sp. nov., a cold-adapted diazotrophic bacterium from a cold permafrost brine.</title>
        <authorList>
            <person name="Shcherbakova V."/>
            <person name="Chuvilskaya N."/>
            <person name="Rivkina E."/>
            <person name="Demidov N."/>
            <person name="Uchaeva V."/>
            <person name="Suetin S."/>
            <person name="Suzina N."/>
            <person name="Gilichinsky D."/>
        </authorList>
    </citation>
    <scope>NUCLEOTIDE SEQUENCE [LARGE SCALE GENOMIC DNA]</scope>
    <source>
        <strain evidence="13 14">C7</strain>
    </source>
</reference>
<name>A0ABW9G956_9GAMM</name>
<keyword evidence="6" id="KW-0029">Amino-acid transport</keyword>
<keyword evidence="7 11" id="KW-1133">Transmembrane helix</keyword>
<dbReference type="RefSeq" id="WP_408624510.1">
    <property type="nucleotide sequence ID" value="NZ_JBEQCT010000007.1"/>
</dbReference>
<evidence type="ECO:0000259" key="12">
    <source>
        <dbReference type="PROSITE" id="PS50928"/>
    </source>
</evidence>
<evidence type="ECO:0000313" key="13">
    <source>
        <dbReference type="EMBL" id="MFM2486225.1"/>
    </source>
</evidence>
<feature type="transmembrane region" description="Helical" evidence="11">
    <location>
        <begin position="198"/>
        <end position="221"/>
    </location>
</feature>
<keyword evidence="3 11" id="KW-0813">Transport</keyword>
<evidence type="ECO:0000256" key="10">
    <source>
        <dbReference type="ARBA" id="ARBA00046835"/>
    </source>
</evidence>
<dbReference type="PROSITE" id="PS50928">
    <property type="entry name" value="ABC_TM1"/>
    <property type="match status" value="1"/>
</dbReference>
<evidence type="ECO:0000256" key="1">
    <source>
        <dbReference type="ARBA" id="ARBA00004429"/>
    </source>
</evidence>
<feature type="transmembrane region" description="Helical" evidence="11">
    <location>
        <begin position="59"/>
        <end position="80"/>
    </location>
</feature>
<dbReference type="CDD" id="cd06261">
    <property type="entry name" value="TM_PBP2"/>
    <property type="match status" value="1"/>
</dbReference>
<keyword evidence="5 11" id="KW-0812">Transmembrane</keyword>
<evidence type="ECO:0000256" key="3">
    <source>
        <dbReference type="ARBA" id="ARBA00022448"/>
    </source>
</evidence>